<evidence type="ECO:0000256" key="1">
    <source>
        <dbReference type="SAM" id="MobiDB-lite"/>
    </source>
</evidence>
<proteinExistence type="predicted"/>
<dbReference type="Proteomes" id="UP001652504">
    <property type="component" value="Unassembled WGS sequence"/>
</dbReference>
<keyword evidence="5" id="KW-1185">Reference proteome</keyword>
<evidence type="ECO:0000313" key="5">
    <source>
        <dbReference type="Proteomes" id="UP001652504"/>
    </source>
</evidence>
<protein>
    <submittedName>
        <fullName evidence="4">Catalase family protein</fullName>
    </submittedName>
</protein>
<sequence>MKFAKTMTLLGLLIGQTFAVSSATAYESEAGQSHNIDEYIDFSVKSLGMEIDDNEVEQIKKSMRYAQELSKRATAINGLPYRRDAHAKATGCVRATFSVNGDIPERFQHSVFSDPGQEYQAWIRFSNGDMIVQPDGKGDARGMAIKLLGLEGEKIAPELKGATTHDFVMTNVPAFFNRNIYDYTEDMKYLSQLQRTKYFISLFPLRFHPKEFYRAIQTVSPKIDNPLQPQYFSMLPYRLGENELKFSTKACPGMTFELPENKKDADFLTEVMQKQLANGGACFDFMVQEKKSGANMPIDDATVIWSEKKSPFIPIARVNIPPQSFSSPEQMTFCENLSMNPWHGVGQWEPLGSLNRARRVVYNAVSAFRHKMNQVTRFEPVNWCMNKSGECDQHEFIHETKPTWPLPRCFDEHLSPTDDQDVTSQCPEGTWNTKHNES</sequence>
<evidence type="ECO:0000313" key="4">
    <source>
        <dbReference type="EMBL" id="MCV2883995.1"/>
    </source>
</evidence>
<dbReference type="PANTHER" id="PTHR36195">
    <property type="entry name" value="DOMAIN PROTEIN, PUTATIVE (AFU_ORTHOLOGUE AFUA_5G01990)-RELATED-RELATED"/>
    <property type="match status" value="1"/>
</dbReference>
<dbReference type="PANTHER" id="PTHR36195:SF4">
    <property type="entry name" value="DOMAIN PROTEIN, PUTATIVE (AFU_ORTHOLOGUE AFUA_5G01990)-RELATED"/>
    <property type="match status" value="1"/>
</dbReference>
<dbReference type="RefSeq" id="WP_263711208.1">
    <property type="nucleotide sequence ID" value="NZ_JAOWKX010000002.1"/>
</dbReference>
<name>A0ABT3A5P5_9ALTE</name>
<feature type="chain" id="PRO_5045052909" evidence="2">
    <location>
        <begin position="26"/>
        <end position="438"/>
    </location>
</feature>
<dbReference type="Gene3D" id="2.40.180.10">
    <property type="entry name" value="Catalase core domain"/>
    <property type="match status" value="1"/>
</dbReference>
<dbReference type="CDD" id="cd08152">
    <property type="entry name" value="y4iL_like"/>
    <property type="match status" value="1"/>
</dbReference>
<comment type="caution">
    <text evidence="4">The sequence shown here is derived from an EMBL/GenBank/DDBJ whole genome shotgun (WGS) entry which is preliminary data.</text>
</comment>
<dbReference type="Pfam" id="PF00199">
    <property type="entry name" value="Catalase"/>
    <property type="match status" value="1"/>
</dbReference>
<evidence type="ECO:0000259" key="3">
    <source>
        <dbReference type="Pfam" id="PF00199"/>
    </source>
</evidence>
<dbReference type="SUPFAM" id="SSF56634">
    <property type="entry name" value="Heme-dependent catalase-like"/>
    <property type="match status" value="1"/>
</dbReference>
<reference evidence="4 5" key="1">
    <citation type="submission" date="2022-10" db="EMBL/GenBank/DDBJ databases">
        <title>Aestuariibacter sp. AA17 isolated from Montipora capitata coral fragment.</title>
        <authorList>
            <person name="Emsley S.A."/>
            <person name="Pfannmuller K.M."/>
            <person name="Loughran R.M."/>
            <person name="Shlafstein M."/>
            <person name="Papke E."/>
            <person name="Saw J.H."/>
            <person name="Ushijima B."/>
            <person name="Videau P."/>
        </authorList>
    </citation>
    <scope>NUCLEOTIDE SEQUENCE [LARGE SCALE GENOMIC DNA]</scope>
    <source>
        <strain evidence="4 5">AA17</strain>
    </source>
</reference>
<keyword evidence="2" id="KW-0732">Signal</keyword>
<dbReference type="InterPro" id="IPR020835">
    <property type="entry name" value="Catalase_sf"/>
</dbReference>
<feature type="compositionally biased region" description="Polar residues" evidence="1">
    <location>
        <begin position="422"/>
        <end position="438"/>
    </location>
</feature>
<dbReference type="InterPro" id="IPR011614">
    <property type="entry name" value="Catalase_core"/>
</dbReference>
<evidence type="ECO:0000256" key="2">
    <source>
        <dbReference type="SAM" id="SignalP"/>
    </source>
</evidence>
<accession>A0ABT3A5P5</accession>
<dbReference type="EMBL" id="JAOWKX010000002">
    <property type="protein sequence ID" value="MCV2883995.1"/>
    <property type="molecule type" value="Genomic_DNA"/>
</dbReference>
<feature type="domain" description="Catalase core" evidence="3">
    <location>
        <begin position="83"/>
        <end position="183"/>
    </location>
</feature>
<gene>
    <name evidence="4" type="ORF">OE749_04725</name>
</gene>
<feature type="signal peptide" evidence="2">
    <location>
        <begin position="1"/>
        <end position="25"/>
    </location>
</feature>
<feature type="region of interest" description="Disordered" evidence="1">
    <location>
        <begin position="416"/>
        <end position="438"/>
    </location>
</feature>
<organism evidence="4 5">
    <name type="scientific">Fluctibacter corallii</name>
    <dbReference type="NCBI Taxonomy" id="2984329"/>
    <lineage>
        <taxon>Bacteria</taxon>
        <taxon>Pseudomonadati</taxon>
        <taxon>Pseudomonadota</taxon>
        <taxon>Gammaproteobacteria</taxon>
        <taxon>Alteromonadales</taxon>
        <taxon>Alteromonadaceae</taxon>
        <taxon>Fluctibacter</taxon>
    </lineage>
</organism>